<dbReference type="AlphaFoldDB" id="A0A2P5AZP4"/>
<keyword evidence="2" id="KW-1185">Reference proteome</keyword>
<gene>
    <name evidence="1" type="ORF">PanWU01x14_285060</name>
</gene>
<dbReference type="OrthoDB" id="10464352at2759"/>
<organism evidence="1 2">
    <name type="scientific">Parasponia andersonii</name>
    <name type="common">Sponia andersonii</name>
    <dbReference type="NCBI Taxonomy" id="3476"/>
    <lineage>
        <taxon>Eukaryota</taxon>
        <taxon>Viridiplantae</taxon>
        <taxon>Streptophyta</taxon>
        <taxon>Embryophyta</taxon>
        <taxon>Tracheophyta</taxon>
        <taxon>Spermatophyta</taxon>
        <taxon>Magnoliopsida</taxon>
        <taxon>eudicotyledons</taxon>
        <taxon>Gunneridae</taxon>
        <taxon>Pentapetalae</taxon>
        <taxon>rosids</taxon>
        <taxon>fabids</taxon>
        <taxon>Rosales</taxon>
        <taxon>Cannabaceae</taxon>
        <taxon>Parasponia</taxon>
    </lineage>
</organism>
<comment type="caution">
    <text evidence="1">The sequence shown here is derived from an EMBL/GenBank/DDBJ whole genome shotgun (WGS) entry which is preliminary data.</text>
</comment>
<evidence type="ECO:0000313" key="2">
    <source>
        <dbReference type="Proteomes" id="UP000237105"/>
    </source>
</evidence>
<sequence>MAQYDLEMRYYDEQMYYMQSALSRLVLGFEMNIQPPSALSISHIPLPPISYIASEVPTSRSSSDFSA</sequence>
<protein>
    <submittedName>
        <fullName evidence="1">Uncharacterized protein</fullName>
    </submittedName>
</protein>
<name>A0A2P5AZP4_PARAD</name>
<dbReference type="EMBL" id="JXTB01000401">
    <property type="protein sequence ID" value="PON42037.1"/>
    <property type="molecule type" value="Genomic_DNA"/>
</dbReference>
<reference evidence="2" key="1">
    <citation type="submission" date="2016-06" db="EMBL/GenBank/DDBJ databases">
        <title>Parallel loss of symbiosis genes in relatives of nitrogen-fixing non-legume Parasponia.</title>
        <authorList>
            <person name="Van Velzen R."/>
            <person name="Holmer R."/>
            <person name="Bu F."/>
            <person name="Rutten L."/>
            <person name="Van Zeijl A."/>
            <person name="Liu W."/>
            <person name="Santuari L."/>
            <person name="Cao Q."/>
            <person name="Sharma T."/>
            <person name="Shen D."/>
            <person name="Roswanjaya Y."/>
            <person name="Wardhani T."/>
            <person name="Kalhor M.S."/>
            <person name="Jansen J."/>
            <person name="Van den Hoogen J."/>
            <person name="Gungor B."/>
            <person name="Hartog M."/>
            <person name="Hontelez J."/>
            <person name="Verver J."/>
            <person name="Yang W.-C."/>
            <person name="Schijlen E."/>
            <person name="Repin R."/>
            <person name="Schilthuizen M."/>
            <person name="Schranz E."/>
            <person name="Heidstra R."/>
            <person name="Miyata K."/>
            <person name="Fedorova E."/>
            <person name="Kohlen W."/>
            <person name="Bisseling T."/>
            <person name="Smit S."/>
            <person name="Geurts R."/>
        </authorList>
    </citation>
    <scope>NUCLEOTIDE SEQUENCE [LARGE SCALE GENOMIC DNA]</scope>
    <source>
        <strain evidence="2">cv. WU1-14</strain>
    </source>
</reference>
<proteinExistence type="predicted"/>
<evidence type="ECO:0000313" key="1">
    <source>
        <dbReference type="EMBL" id="PON42037.1"/>
    </source>
</evidence>
<accession>A0A2P5AZP4</accession>
<dbReference type="Proteomes" id="UP000237105">
    <property type="component" value="Unassembled WGS sequence"/>
</dbReference>